<dbReference type="PANTHER" id="PTHR21047:SF2">
    <property type="entry name" value="THYMIDINE DIPHOSPHO-4-KETO-RHAMNOSE 3,5-EPIMERASE"/>
    <property type="match status" value="1"/>
</dbReference>
<dbReference type="InterPro" id="IPR011051">
    <property type="entry name" value="RmlC_Cupin_sf"/>
</dbReference>
<dbReference type="OrthoDB" id="9800680at2"/>
<feature type="active site" description="Proton donor" evidence="5">
    <location>
        <position position="131"/>
    </location>
</feature>
<sequence>MNAIELELEGLVVLEPRVLADERGAFFESYNDALFTELTGYRRPFVQDNHSISHAGVLRGLHYQLEPGAQGKLVRVLQGSIFDVAVDLRPQSDTLGQWAGVTLSAENHKQLWIPPGFAHGFLALSDCEVLYKADAYYQPSLERSIRWDDADIGIAWPLFGDPLLSGKDAAALPLRVALIPADPKLVGELDRQ</sequence>
<dbReference type="EC" id="5.1.3.13" evidence="3 7"/>
<organism evidence="8 9">
    <name type="scientific">Devosia epidermidihirudinis</name>
    <dbReference type="NCBI Taxonomy" id="1293439"/>
    <lineage>
        <taxon>Bacteria</taxon>
        <taxon>Pseudomonadati</taxon>
        <taxon>Pseudomonadota</taxon>
        <taxon>Alphaproteobacteria</taxon>
        <taxon>Hyphomicrobiales</taxon>
        <taxon>Devosiaceae</taxon>
        <taxon>Devosia</taxon>
    </lineage>
</organism>
<dbReference type="InterPro" id="IPR014710">
    <property type="entry name" value="RmlC-like_jellyroll"/>
</dbReference>
<dbReference type="RefSeq" id="WP_046140352.1">
    <property type="nucleotide sequence ID" value="NZ_LANJ01000012.1"/>
</dbReference>
<name>A0A0F5QDN6_9HYPH</name>
<evidence type="ECO:0000313" key="9">
    <source>
        <dbReference type="Proteomes" id="UP000033411"/>
    </source>
</evidence>
<dbReference type="GO" id="GO:0005829">
    <property type="term" value="C:cytosol"/>
    <property type="evidence" value="ECO:0007669"/>
    <property type="project" value="TreeGrafter"/>
</dbReference>
<reference evidence="8 9" key="1">
    <citation type="submission" date="2015-03" db="EMBL/GenBank/DDBJ databases">
        <authorList>
            <person name="Lepp D."/>
            <person name="Hassan Y.I."/>
            <person name="Li X.-Z."/>
            <person name="Zhou T."/>
        </authorList>
    </citation>
    <scope>NUCLEOTIDE SEQUENCE [LARGE SCALE GENOMIC DNA]</scope>
    <source>
        <strain evidence="8 9">E84</strain>
    </source>
</reference>
<comment type="caution">
    <text evidence="8">The sequence shown here is derived from an EMBL/GenBank/DDBJ whole genome shotgun (WGS) entry which is preliminary data.</text>
</comment>
<dbReference type="NCBIfam" id="TIGR01221">
    <property type="entry name" value="rmlC"/>
    <property type="match status" value="1"/>
</dbReference>
<dbReference type="Pfam" id="PF00908">
    <property type="entry name" value="dTDP_sugar_isom"/>
    <property type="match status" value="1"/>
</dbReference>
<accession>A0A0F5QDN6</accession>
<evidence type="ECO:0000256" key="6">
    <source>
        <dbReference type="PIRSR" id="PIRSR600888-3"/>
    </source>
</evidence>
<comment type="similarity">
    <text evidence="7">Belongs to the dTDP-4-dehydrorhamnose 3,5-epimerase family.</text>
</comment>
<dbReference type="EMBL" id="LANJ01000012">
    <property type="protein sequence ID" value="KKC38838.1"/>
    <property type="molecule type" value="Genomic_DNA"/>
</dbReference>
<dbReference type="PATRIC" id="fig|1293439.3.peg.1191"/>
<comment type="subunit">
    <text evidence="7">Homodimer.</text>
</comment>
<dbReference type="Gene3D" id="2.60.120.10">
    <property type="entry name" value="Jelly Rolls"/>
    <property type="match status" value="1"/>
</dbReference>
<proteinExistence type="inferred from homology"/>
<comment type="catalytic activity">
    <reaction evidence="1 7">
        <text>dTDP-4-dehydro-6-deoxy-alpha-D-glucose = dTDP-4-dehydro-beta-L-rhamnose</text>
        <dbReference type="Rhea" id="RHEA:16969"/>
        <dbReference type="ChEBI" id="CHEBI:57649"/>
        <dbReference type="ChEBI" id="CHEBI:62830"/>
        <dbReference type="EC" id="5.1.3.13"/>
    </reaction>
</comment>
<dbReference type="InterPro" id="IPR000888">
    <property type="entry name" value="RmlC-like"/>
</dbReference>
<feature type="active site" description="Proton acceptor" evidence="5">
    <location>
        <position position="62"/>
    </location>
</feature>
<dbReference type="STRING" id="1293439.WH87_08105"/>
<dbReference type="UniPathway" id="UPA00124"/>
<dbReference type="PANTHER" id="PTHR21047">
    <property type="entry name" value="DTDP-6-DEOXY-D-GLUCOSE-3,5 EPIMERASE"/>
    <property type="match status" value="1"/>
</dbReference>
<dbReference type="AlphaFoldDB" id="A0A0F5QDN6"/>
<dbReference type="CDD" id="cd00438">
    <property type="entry name" value="cupin_RmlC"/>
    <property type="match status" value="1"/>
</dbReference>
<keyword evidence="7" id="KW-0413">Isomerase</keyword>
<evidence type="ECO:0000256" key="2">
    <source>
        <dbReference type="ARBA" id="ARBA00001997"/>
    </source>
</evidence>
<comment type="function">
    <text evidence="2 7">Catalyzes the epimerization of the C3' and C5'positions of dTDP-6-deoxy-D-xylo-4-hexulose, forming dTDP-6-deoxy-L-lyxo-4-hexulose.</text>
</comment>
<evidence type="ECO:0000256" key="7">
    <source>
        <dbReference type="RuleBase" id="RU364069"/>
    </source>
</evidence>
<comment type="pathway">
    <text evidence="7">Carbohydrate biosynthesis; dTDP-L-rhamnose biosynthesis.</text>
</comment>
<gene>
    <name evidence="8" type="ORF">WH87_08105</name>
</gene>
<evidence type="ECO:0000256" key="1">
    <source>
        <dbReference type="ARBA" id="ARBA00001298"/>
    </source>
</evidence>
<evidence type="ECO:0000256" key="5">
    <source>
        <dbReference type="PIRSR" id="PIRSR600888-1"/>
    </source>
</evidence>
<feature type="site" description="Participates in a stacking interaction with the thymidine ring of dTDP-4-oxo-6-deoxyglucose" evidence="6">
    <location>
        <position position="137"/>
    </location>
</feature>
<dbReference type="Proteomes" id="UP000033411">
    <property type="component" value="Unassembled WGS sequence"/>
</dbReference>
<evidence type="ECO:0000313" key="8">
    <source>
        <dbReference type="EMBL" id="KKC38838.1"/>
    </source>
</evidence>
<dbReference type="GO" id="GO:0008830">
    <property type="term" value="F:dTDP-4-dehydrorhamnose 3,5-epimerase activity"/>
    <property type="evidence" value="ECO:0007669"/>
    <property type="project" value="UniProtKB-UniRule"/>
</dbReference>
<protein>
    <recommendedName>
        <fullName evidence="4 7">dTDP-4-dehydrorhamnose 3,5-epimerase</fullName>
        <ecNumber evidence="3 7">5.1.3.13</ecNumber>
    </recommendedName>
    <alternativeName>
        <fullName evidence="7">Thymidine diphospho-4-keto-rhamnose 3,5-epimerase</fullName>
    </alternativeName>
</protein>
<evidence type="ECO:0000256" key="3">
    <source>
        <dbReference type="ARBA" id="ARBA00012098"/>
    </source>
</evidence>
<keyword evidence="9" id="KW-1185">Reference proteome</keyword>
<dbReference type="SUPFAM" id="SSF51182">
    <property type="entry name" value="RmlC-like cupins"/>
    <property type="match status" value="1"/>
</dbReference>
<dbReference type="GO" id="GO:0019305">
    <property type="term" value="P:dTDP-rhamnose biosynthetic process"/>
    <property type="evidence" value="ECO:0007669"/>
    <property type="project" value="UniProtKB-UniRule"/>
</dbReference>
<dbReference type="GO" id="GO:0000271">
    <property type="term" value="P:polysaccharide biosynthetic process"/>
    <property type="evidence" value="ECO:0007669"/>
    <property type="project" value="TreeGrafter"/>
</dbReference>
<evidence type="ECO:0000256" key="4">
    <source>
        <dbReference type="ARBA" id="ARBA00019595"/>
    </source>
</evidence>